<feature type="compositionally biased region" description="Basic and acidic residues" evidence="1">
    <location>
        <begin position="1"/>
        <end position="16"/>
    </location>
</feature>
<evidence type="ECO:0000313" key="4">
    <source>
        <dbReference type="Proteomes" id="UP001610335"/>
    </source>
</evidence>
<protein>
    <submittedName>
        <fullName evidence="3">Uncharacterized protein</fullName>
    </submittedName>
</protein>
<dbReference type="EMBL" id="JBFXLS010000148">
    <property type="protein sequence ID" value="KAL2813211.1"/>
    <property type="molecule type" value="Genomic_DNA"/>
</dbReference>
<accession>A0ABR4HCK7</accession>
<evidence type="ECO:0000256" key="1">
    <source>
        <dbReference type="SAM" id="MobiDB-lite"/>
    </source>
</evidence>
<feature type="region of interest" description="Disordered" evidence="1">
    <location>
        <begin position="1"/>
        <end position="24"/>
    </location>
</feature>
<sequence>MTRYGRPRESLEHENSSDSDSNSSINDGCRIPKYVSRFRKKRWHYLMHIGTLFSLVAFVGFLITTIVTIVLFVVRTDNSGFELGNPEFALYKNARFKECYNTAPRGDCTAIRNAILEPSPNRPYKGYQYELYDTEITAGARS</sequence>
<keyword evidence="4" id="KW-1185">Reference proteome</keyword>
<keyword evidence="2" id="KW-1133">Transmembrane helix</keyword>
<comment type="caution">
    <text evidence="3">The sequence shown here is derived from an EMBL/GenBank/DDBJ whole genome shotgun (WGS) entry which is preliminary data.</text>
</comment>
<keyword evidence="2" id="KW-0472">Membrane</keyword>
<reference evidence="3 4" key="1">
    <citation type="submission" date="2024-07" db="EMBL/GenBank/DDBJ databases">
        <title>Section-level genome sequencing and comparative genomics of Aspergillus sections Usti and Cavernicolus.</title>
        <authorList>
            <consortium name="Lawrence Berkeley National Laboratory"/>
            <person name="Nybo J.L."/>
            <person name="Vesth T.C."/>
            <person name="Theobald S."/>
            <person name="Frisvad J.C."/>
            <person name="Larsen T.O."/>
            <person name="Kjaerboelling I."/>
            <person name="Rothschild-Mancinelli K."/>
            <person name="Lyhne E.K."/>
            <person name="Kogle M.E."/>
            <person name="Barry K."/>
            <person name="Clum A."/>
            <person name="Na H."/>
            <person name="Ledsgaard L."/>
            <person name="Lin J."/>
            <person name="Lipzen A."/>
            <person name="Kuo A."/>
            <person name="Riley R."/>
            <person name="Mondo S."/>
            <person name="LaButti K."/>
            <person name="Haridas S."/>
            <person name="Pangalinan J."/>
            <person name="Salamov A.A."/>
            <person name="Simmons B.A."/>
            <person name="Magnuson J.K."/>
            <person name="Chen J."/>
            <person name="Drula E."/>
            <person name="Henrissat B."/>
            <person name="Wiebenga A."/>
            <person name="Lubbers R.J."/>
            <person name="Gomes A.C."/>
            <person name="Makela M.R."/>
            <person name="Stajich J."/>
            <person name="Grigoriev I.V."/>
            <person name="Mortensen U.H."/>
            <person name="De vries R.P."/>
            <person name="Baker S.E."/>
            <person name="Andersen M.R."/>
        </authorList>
    </citation>
    <scope>NUCLEOTIDE SEQUENCE [LARGE SCALE GENOMIC DNA]</scope>
    <source>
        <strain evidence="3 4">CBS 600.67</strain>
    </source>
</reference>
<keyword evidence="2" id="KW-0812">Transmembrane</keyword>
<evidence type="ECO:0000256" key="2">
    <source>
        <dbReference type="SAM" id="Phobius"/>
    </source>
</evidence>
<gene>
    <name evidence="3" type="ORF">BDW59DRAFT_167572</name>
</gene>
<feature type="transmembrane region" description="Helical" evidence="2">
    <location>
        <begin position="45"/>
        <end position="74"/>
    </location>
</feature>
<organism evidence="3 4">
    <name type="scientific">Aspergillus cavernicola</name>
    <dbReference type="NCBI Taxonomy" id="176166"/>
    <lineage>
        <taxon>Eukaryota</taxon>
        <taxon>Fungi</taxon>
        <taxon>Dikarya</taxon>
        <taxon>Ascomycota</taxon>
        <taxon>Pezizomycotina</taxon>
        <taxon>Eurotiomycetes</taxon>
        <taxon>Eurotiomycetidae</taxon>
        <taxon>Eurotiales</taxon>
        <taxon>Aspergillaceae</taxon>
        <taxon>Aspergillus</taxon>
        <taxon>Aspergillus subgen. Nidulantes</taxon>
    </lineage>
</organism>
<name>A0ABR4HCK7_9EURO</name>
<dbReference type="Proteomes" id="UP001610335">
    <property type="component" value="Unassembled WGS sequence"/>
</dbReference>
<evidence type="ECO:0000313" key="3">
    <source>
        <dbReference type="EMBL" id="KAL2813211.1"/>
    </source>
</evidence>
<proteinExistence type="predicted"/>